<keyword evidence="4 6" id="KW-0378">Hydrolase</keyword>
<gene>
    <name evidence="6 7" type="primary">glsA</name>
    <name evidence="7" type="ORF">R9Z33_19475</name>
</gene>
<organism evidence="7 8">
    <name type="scientific">Sediminicoccus rosea</name>
    <dbReference type="NCBI Taxonomy" id="1225128"/>
    <lineage>
        <taxon>Bacteria</taxon>
        <taxon>Pseudomonadati</taxon>
        <taxon>Pseudomonadota</taxon>
        <taxon>Alphaproteobacteria</taxon>
        <taxon>Acetobacterales</taxon>
        <taxon>Roseomonadaceae</taxon>
        <taxon>Sediminicoccus</taxon>
    </lineage>
</organism>
<dbReference type="PANTHER" id="PTHR12544">
    <property type="entry name" value="GLUTAMINASE"/>
    <property type="match status" value="1"/>
</dbReference>
<evidence type="ECO:0000313" key="8">
    <source>
        <dbReference type="Proteomes" id="UP001305521"/>
    </source>
</evidence>
<evidence type="ECO:0000313" key="7">
    <source>
        <dbReference type="EMBL" id="WPB84264.1"/>
    </source>
</evidence>
<feature type="binding site" evidence="6">
    <location>
        <position position="170"/>
    </location>
    <ligand>
        <name>substrate</name>
    </ligand>
</feature>
<evidence type="ECO:0000256" key="5">
    <source>
        <dbReference type="ARBA" id="ARBA00049534"/>
    </source>
</evidence>
<comment type="subunit">
    <text evidence="2 6">Homotetramer.</text>
</comment>
<dbReference type="EC" id="3.5.1.2" evidence="3 6"/>
<sequence>MTTETERPEIERILPRIHARYTPLRDGQLADYIPELARMEPDSFGIAIATAEGHQFSVGDAERPFTIQSISKALTFCMALELAGAAAVRARVGVEPSGDAFNAIEFDPVTRRPYNPMVNAGAIAISGLLHEVLGDAAFETVLDRFSQAAGRRLAMDEAVYRSEAETGHRNRAIAHLLLSAGALTGPVEPALDLYFRQCSILVTATDLARIGATMGHLGEQPWSGRQVFEVSAVRDTLSVMFSCGVYDYSGNWAHDVGVPAKSGVGGGILGVVSRQLGLATFSPRLDARGNSVRGLAVFKSLAAELGLHVFDATNRGSALIPTYFKPPG</sequence>
<dbReference type="Proteomes" id="UP001305521">
    <property type="component" value="Chromosome"/>
</dbReference>
<evidence type="ECO:0000256" key="6">
    <source>
        <dbReference type="HAMAP-Rule" id="MF_00313"/>
    </source>
</evidence>
<evidence type="ECO:0000256" key="4">
    <source>
        <dbReference type="ARBA" id="ARBA00022801"/>
    </source>
</evidence>
<feature type="binding site" evidence="6">
    <location>
        <position position="264"/>
    </location>
    <ligand>
        <name>substrate</name>
    </ligand>
</feature>
<feature type="binding site" evidence="6">
    <location>
        <position position="69"/>
    </location>
    <ligand>
        <name>substrate</name>
    </ligand>
</feature>
<proteinExistence type="inferred from homology"/>
<keyword evidence="8" id="KW-1185">Reference proteome</keyword>
<dbReference type="InterPro" id="IPR015868">
    <property type="entry name" value="Glutaminase"/>
</dbReference>
<dbReference type="Gene3D" id="3.40.710.10">
    <property type="entry name" value="DD-peptidase/beta-lactamase superfamily"/>
    <property type="match status" value="1"/>
</dbReference>
<evidence type="ECO:0000256" key="3">
    <source>
        <dbReference type="ARBA" id="ARBA00012918"/>
    </source>
</evidence>
<dbReference type="HAMAP" id="MF_00313">
    <property type="entry name" value="Glutaminase"/>
    <property type="match status" value="1"/>
</dbReference>
<evidence type="ECO:0000256" key="1">
    <source>
        <dbReference type="ARBA" id="ARBA00011076"/>
    </source>
</evidence>
<evidence type="ECO:0000256" key="2">
    <source>
        <dbReference type="ARBA" id="ARBA00011881"/>
    </source>
</evidence>
<feature type="binding site" evidence="6">
    <location>
        <position position="119"/>
    </location>
    <ligand>
        <name>substrate</name>
    </ligand>
</feature>
<dbReference type="NCBIfam" id="TIGR03814">
    <property type="entry name" value="Gln_ase"/>
    <property type="match status" value="1"/>
</dbReference>
<comment type="catalytic activity">
    <reaction evidence="5 6">
        <text>L-glutamine + H2O = L-glutamate + NH4(+)</text>
        <dbReference type="Rhea" id="RHEA:15889"/>
        <dbReference type="ChEBI" id="CHEBI:15377"/>
        <dbReference type="ChEBI" id="CHEBI:28938"/>
        <dbReference type="ChEBI" id="CHEBI:29985"/>
        <dbReference type="ChEBI" id="CHEBI:58359"/>
        <dbReference type="EC" id="3.5.1.2"/>
    </reaction>
</comment>
<feature type="binding site" evidence="6">
    <location>
        <position position="194"/>
    </location>
    <ligand>
        <name>substrate</name>
    </ligand>
</feature>
<dbReference type="PANTHER" id="PTHR12544:SF29">
    <property type="entry name" value="GLUTAMINASE"/>
    <property type="match status" value="1"/>
</dbReference>
<feature type="binding site" evidence="6">
    <location>
        <position position="246"/>
    </location>
    <ligand>
        <name>substrate</name>
    </ligand>
</feature>
<dbReference type="GO" id="GO:0004359">
    <property type="term" value="F:glutaminase activity"/>
    <property type="evidence" value="ECO:0007669"/>
    <property type="project" value="UniProtKB-EC"/>
</dbReference>
<reference evidence="7 8" key="1">
    <citation type="submission" date="2023-11" db="EMBL/GenBank/DDBJ databases">
        <title>Arctic aerobic anoxygenic photoheterotroph Sediminicoccus rosea KRV36 adapts its photosynthesis to long days of polar summer.</title>
        <authorList>
            <person name="Tomasch J."/>
            <person name="Kopejtka K."/>
            <person name="Bily T."/>
            <person name="Gardiner A.T."/>
            <person name="Gardian Z."/>
            <person name="Shivaramu S."/>
            <person name="Koblizek M."/>
            <person name="Engelhardt F."/>
            <person name="Kaftan D."/>
        </authorList>
    </citation>
    <scope>NUCLEOTIDE SEQUENCE [LARGE SCALE GENOMIC DNA]</scope>
    <source>
        <strain evidence="7 8">R-30</strain>
    </source>
</reference>
<dbReference type="RefSeq" id="WP_318648220.1">
    <property type="nucleotide sequence ID" value="NZ_CP137852.1"/>
</dbReference>
<protein>
    <recommendedName>
        <fullName evidence="3 6">Glutaminase</fullName>
        <ecNumber evidence="3 6">3.5.1.2</ecNumber>
    </recommendedName>
</protein>
<dbReference type="InterPro" id="IPR012338">
    <property type="entry name" value="Beta-lactam/transpept-like"/>
</dbReference>
<feature type="binding site" evidence="6">
    <location>
        <position position="163"/>
    </location>
    <ligand>
        <name>substrate</name>
    </ligand>
</feature>
<dbReference type="Pfam" id="PF04960">
    <property type="entry name" value="Glutaminase"/>
    <property type="match status" value="1"/>
</dbReference>
<keyword evidence="6" id="KW-0007">Acetylation</keyword>
<name>A0ABZ0PF49_9PROT</name>
<dbReference type="EMBL" id="CP137852">
    <property type="protein sequence ID" value="WPB84264.1"/>
    <property type="molecule type" value="Genomic_DNA"/>
</dbReference>
<dbReference type="SUPFAM" id="SSF56601">
    <property type="entry name" value="beta-lactamase/transpeptidase-like"/>
    <property type="match status" value="1"/>
</dbReference>
<accession>A0ABZ0PF49</accession>
<comment type="similarity">
    <text evidence="1 6">Belongs to the glutaminase family.</text>
</comment>